<evidence type="ECO:0000313" key="3">
    <source>
        <dbReference type="Proteomes" id="UP000593970"/>
    </source>
</evidence>
<keyword evidence="1" id="KW-0732">Signal</keyword>
<sequence length="324" mass="35081">MSAGRLLVLVLAFAAAAAGSAARAATGLSAWSAASQFCDRAQPFTAGQQDRLLRFAAVVREEVSATEGGAVLISRSGLDLSRFRLRYSHAAVAWRNDAGAWSARQLYYACDEGRPRLYDQGLAGFTMGIDDPSRGYISIVRLPADAADALRRAATDTPRALRLLAASYSANAYAFSVRYQNCNQWVAELLALAWGGLDHAGNGSNGADGTDDPDGDLRERAQRWLREASYAPQPVDIDSQALMFASTFVPLVHLDDHPEDDVFAMKLKISLPSTVERFIQARLPGSERIELCYDRERVVVHHGWTPIAEGCLPGEGDRVVPLGA</sequence>
<name>A0AA92QDV4_RALSL</name>
<dbReference type="InterPro" id="IPR014547">
    <property type="entry name" value="UCP028477"/>
</dbReference>
<protein>
    <submittedName>
        <fullName evidence="2">DUF2145 domain-containing protein</fullName>
    </submittedName>
</protein>
<dbReference type="Pfam" id="PF09916">
    <property type="entry name" value="DUF2145"/>
    <property type="match status" value="1"/>
</dbReference>
<evidence type="ECO:0000313" key="2">
    <source>
        <dbReference type="EMBL" id="QOK99527.1"/>
    </source>
</evidence>
<dbReference type="PIRSF" id="PIRSF028477">
    <property type="entry name" value="UCP028477"/>
    <property type="match status" value="1"/>
</dbReference>
<feature type="chain" id="PRO_5041637290" evidence="1">
    <location>
        <begin position="25"/>
        <end position="324"/>
    </location>
</feature>
<gene>
    <name evidence="2" type="ORF">HF909_24855</name>
</gene>
<geneLocation type="plasmid" evidence="2 3">
    <name>pUW774mp</name>
</geneLocation>
<dbReference type="EMBL" id="CP051170">
    <property type="protein sequence ID" value="QOK99527.1"/>
    <property type="molecule type" value="Genomic_DNA"/>
</dbReference>
<reference evidence="3" key="1">
    <citation type="submission" date="2020-04" db="EMBL/GenBank/DDBJ databases">
        <title>Ralstonia solanacearum UW576, UW763, UW773, and UW774.</title>
        <authorList>
            <person name="Steidl O."/>
            <person name="Truchon A."/>
            <person name="Allen C."/>
        </authorList>
    </citation>
    <scope>NUCLEOTIDE SEQUENCE [LARGE SCALE GENOMIC DNA]</scope>
    <source>
        <strain evidence="3">UW774</strain>
        <plasmid evidence="3">pUW774mp</plasmid>
    </source>
</reference>
<evidence type="ECO:0000256" key="1">
    <source>
        <dbReference type="SAM" id="SignalP"/>
    </source>
</evidence>
<organism evidence="2 3">
    <name type="scientific">Ralstonia solanacearum</name>
    <name type="common">Pseudomonas solanacearum</name>
    <dbReference type="NCBI Taxonomy" id="305"/>
    <lineage>
        <taxon>Bacteria</taxon>
        <taxon>Pseudomonadati</taxon>
        <taxon>Pseudomonadota</taxon>
        <taxon>Betaproteobacteria</taxon>
        <taxon>Burkholderiales</taxon>
        <taxon>Burkholderiaceae</taxon>
        <taxon>Ralstonia</taxon>
        <taxon>Ralstonia solanacearum species complex</taxon>
    </lineage>
</organism>
<dbReference type="AlphaFoldDB" id="A0AA92QDV4"/>
<keyword evidence="2" id="KW-0614">Plasmid</keyword>
<proteinExistence type="predicted"/>
<dbReference type="Proteomes" id="UP000593970">
    <property type="component" value="Plasmid pUW774mp"/>
</dbReference>
<accession>A0AA92QDV4</accession>
<feature type="signal peptide" evidence="1">
    <location>
        <begin position="1"/>
        <end position="24"/>
    </location>
</feature>